<dbReference type="EMBL" id="SWKV01000251">
    <property type="protein sequence ID" value="KAF3029589.1"/>
    <property type="molecule type" value="Genomic_DNA"/>
</dbReference>
<evidence type="ECO:0000313" key="3">
    <source>
        <dbReference type="Proteomes" id="UP000758155"/>
    </source>
</evidence>
<comment type="caution">
    <text evidence="2">The sequence shown here is derived from an EMBL/GenBank/DDBJ whole genome shotgun (WGS) entry which is preliminary data.</text>
</comment>
<dbReference type="SUPFAM" id="SSF52540">
    <property type="entry name" value="P-loop containing nucleoside triphosphate hydrolases"/>
    <property type="match status" value="1"/>
</dbReference>
<feature type="region of interest" description="Disordered" evidence="1">
    <location>
        <begin position="1"/>
        <end position="111"/>
    </location>
</feature>
<dbReference type="Proteomes" id="UP000758155">
    <property type="component" value="Unassembled WGS sequence"/>
</dbReference>
<protein>
    <recommendedName>
        <fullName evidence="4">SNF2 N-terminal domain-containing protein</fullName>
    </recommendedName>
</protein>
<accession>A0A9P4WFH8</accession>
<dbReference type="InterPro" id="IPR027417">
    <property type="entry name" value="P-loop_NTPase"/>
</dbReference>
<proteinExistence type="predicted"/>
<evidence type="ECO:0000256" key="1">
    <source>
        <dbReference type="SAM" id="MobiDB-lite"/>
    </source>
</evidence>
<name>A0A9P4WFH8_9PLEO</name>
<reference evidence="2" key="1">
    <citation type="submission" date="2019-04" db="EMBL/GenBank/DDBJ databases">
        <title>Sequencing of skin fungus with MAO and IRED activity.</title>
        <authorList>
            <person name="Marsaioli A.J."/>
            <person name="Bonatto J.M.C."/>
            <person name="Reis Junior O."/>
        </authorList>
    </citation>
    <scope>NUCLEOTIDE SEQUENCE</scope>
    <source>
        <strain evidence="2">28M1</strain>
    </source>
</reference>
<gene>
    <name evidence="2" type="ORF">E8E12_000340</name>
</gene>
<sequence length="873" mass="97751">MDPASVGDPERAASDQDNTNTTAIVPRRNIKPLTQLGLPGKTSSGPPTEPQAPQGNHQENVDESDDDWNIAVTPNLSADEDDSDNELLSAPIPSRVRDEYDDDALAEDPTDTPTQLLLEGKASSVYASIRKTAQAISVDLETLREFILTNPDVLELAADHQQSYVKPLEAKAGANPRGNAHSIDAVIDLIMVSEVGTGVSPYRAPPKSKVDRFEPINHLAYSVYRMHDRLNDSGLPIEKDAGTGAVVQPVPDTVSDIMDALDAETKRHQQRNPVETARRARALAIGQLTLADHIKKMKKDADRKKAYVTLQSLLRTAVRDFFNNFTEVDVSAYREACLAQFEDPKPTPDTIRAHDMTGEVNVSVADKEQRKEETTAALSSQWAGEEARAMDVDNDCDDVNNPADLPPPSKQYKDMVNEWSEIINSLEYQDERLKAALTRCYISDINAMRVLGQTAAMRLHWWQVICIAWCDYVVRRFGDDTNVNGHTGWTKGGLVADEIGLGKTTEYNGFILLTVDKIRKLSKKPYIVAFHSASKINTSLDTVHVSLVSQLKPVWDKTNHRNLRTVVVSSYDTFCRQYGPAAQNAWCKKVDARFQSPPTGKQPDAITTCPFHPAGLVRAVIVDEPQLGCRNQSSYWTTVKWLEADQVFLYSGSPAPRGLNDIASYLGLFEHTDVAKDALRPHTVEGDIVWAPDTDPYSLRDDDPRCKFRYTRHCFLMHIVNADKLSDYEKGMRAKKVMPHFILRRDYQSQCPFESGNSIAKNLPDLTHLSLERTFTPSAKALYDRAADDWRNRLVLLDKDPVTGDVRRMPNPQAYRADALQVWYPYTVWLHVPNKHLVPADLREDVQAMAPVSGSTPQNDIDYYSWFSENSKH</sequence>
<dbReference type="Gene3D" id="3.40.50.300">
    <property type="entry name" value="P-loop containing nucleotide triphosphate hydrolases"/>
    <property type="match status" value="1"/>
</dbReference>
<dbReference type="OrthoDB" id="3799241at2759"/>
<evidence type="ECO:0008006" key="4">
    <source>
        <dbReference type="Google" id="ProtNLM"/>
    </source>
</evidence>
<feature type="compositionally biased region" description="Acidic residues" evidence="1">
    <location>
        <begin position="99"/>
        <end position="110"/>
    </location>
</feature>
<feature type="compositionally biased region" description="Polar residues" evidence="1">
    <location>
        <begin position="41"/>
        <end position="58"/>
    </location>
</feature>
<keyword evidence="3" id="KW-1185">Reference proteome</keyword>
<organism evidence="2 3">
    <name type="scientific">Didymella heteroderae</name>
    <dbReference type="NCBI Taxonomy" id="1769908"/>
    <lineage>
        <taxon>Eukaryota</taxon>
        <taxon>Fungi</taxon>
        <taxon>Dikarya</taxon>
        <taxon>Ascomycota</taxon>
        <taxon>Pezizomycotina</taxon>
        <taxon>Dothideomycetes</taxon>
        <taxon>Pleosporomycetidae</taxon>
        <taxon>Pleosporales</taxon>
        <taxon>Pleosporineae</taxon>
        <taxon>Didymellaceae</taxon>
        <taxon>Didymella</taxon>
    </lineage>
</organism>
<dbReference type="AlphaFoldDB" id="A0A9P4WFH8"/>
<evidence type="ECO:0000313" key="2">
    <source>
        <dbReference type="EMBL" id="KAF3029589.1"/>
    </source>
</evidence>